<dbReference type="GeneID" id="87950873"/>
<keyword evidence="3" id="KW-1185">Reference proteome</keyword>
<evidence type="ECO:0000313" key="3">
    <source>
        <dbReference type="Proteomes" id="UP001322277"/>
    </source>
</evidence>
<accession>A0AAX4J1P0</accession>
<dbReference type="EMBL" id="CP137314">
    <property type="protein sequence ID" value="WQF89359.1"/>
    <property type="molecule type" value="Genomic_DNA"/>
</dbReference>
<feature type="region of interest" description="Disordered" evidence="1">
    <location>
        <begin position="1"/>
        <end position="65"/>
    </location>
</feature>
<evidence type="ECO:0000256" key="1">
    <source>
        <dbReference type="SAM" id="MobiDB-lite"/>
    </source>
</evidence>
<protein>
    <submittedName>
        <fullName evidence="2">Uncharacterized protein</fullName>
    </submittedName>
</protein>
<organism evidence="2 3">
    <name type="scientific">Colletotrichum destructivum</name>
    <dbReference type="NCBI Taxonomy" id="34406"/>
    <lineage>
        <taxon>Eukaryota</taxon>
        <taxon>Fungi</taxon>
        <taxon>Dikarya</taxon>
        <taxon>Ascomycota</taxon>
        <taxon>Pezizomycotina</taxon>
        <taxon>Sordariomycetes</taxon>
        <taxon>Hypocreomycetidae</taxon>
        <taxon>Glomerellales</taxon>
        <taxon>Glomerellaceae</taxon>
        <taxon>Colletotrichum</taxon>
        <taxon>Colletotrichum destructivum species complex</taxon>
    </lineage>
</organism>
<dbReference type="Proteomes" id="UP001322277">
    <property type="component" value="Chromosome 10"/>
</dbReference>
<name>A0AAX4J1P0_9PEZI</name>
<feature type="compositionally biased region" description="Polar residues" evidence="1">
    <location>
        <begin position="115"/>
        <end position="128"/>
    </location>
</feature>
<reference evidence="3" key="1">
    <citation type="journal article" date="2023" name="bioRxiv">
        <title>Complete genome of the Medicago anthracnose fungus, Colletotrichum destructivum, reveals a mini-chromosome-like region within a core chromosome.</title>
        <authorList>
            <person name="Lapalu N."/>
            <person name="Simon A."/>
            <person name="Lu A."/>
            <person name="Plaumann P.-L."/>
            <person name="Amselem J."/>
            <person name="Pigne S."/>
            <person name="Auger A."/>
            <person name="Koch C."/>
            <person name="Dallery J.-F."/>
            <person name="O'Connell R.J."/>
        </authorList>
    </citation>
    <scope>NUCLEOTIDE SEQUENCE [LARGE SCALE GENOMIC DNA]</scope>
    <source>
        <strain evidence="3">CBS 520.97</strain>
    </source>
</reference>
<proteinExistence type="predicted"/>
<feature type="compositionally biased region" description="Basic residues" evidence="1">
    <location>
        <begin position="23"/>
        <end position="35"/>
    </location>
</feature>
<evidence type="ECO:0000313" key="2">
    <source>
        <dbReference type="EMBL" id="WQF89359.1"/>
    </source>
</evidence>
<sequence>MGRGLPLQYLVEVTPPPPERHSAPRARAPRSAKHGLAKEKLEAGRRKQPPIVKPKIQDPRSKPHSNVQCNLSVVHCHHATPQHRSTATLRFVLAFSPFSILASSSSTTPTGSLVPRTTSRGPSTVSTRPNRRPLGSHYAPRGRSTHKSLAFVDGIRATVTQRQTSEPHRATKYEFLARHRRCGRNIPKHPVHPFGA</sequence>
<dbReference type="RefSeq" id="XP_062786580.1">
    <property type="nucleotide sequence ID" value="XM_062930529.1"/>
</dbReference>
<dbReference type="AlphaFoldDB" id="A0AAX4J1P0"/>
<gene>
    <name evidence="2" type="ORF">CDEST_14373</name>
</gene>
<feature type="region of interest" description="Disordered" evidence="1">
    <location>
        <begin position="104"/>
        <end position="144"/>
    </location>
</feature>
<feature type="compositionally biased region" description="Basic and acidic residues" evidence="1">
    <location>
        <begin position="36"/>
        <end position="45"/>
    </location>
</feature>
<dbReference type="KEGG" id="cdet:87950873"/>